<dbReference type="SMART" id="SM01005">
    <property type="entry name" value="Ala_racemase_C"/>
    <property type="match status" value="1"/>
</dbReference>
<dbReference type="GO" id="GO:0030632">
    <property type="term" value="P:D-alanine biosynthetic process"/>
    <property type="evidence" value="ECO:0007669"/>
    <property type="project" value="UniProtKB-UniRule"/>
</dbReference>
<evidence type="ECO:0000313" key="10">
    <source>
        <dbReference type="Proteomes" id="UP000254603"/>
    </source>
</evidence>
<dbReference type="PANTHER" id="PTHR30511">
    <property type="entry name" value="ALANINE RACEMASE"/>
    <property type="match status" value="1"/>
</dbReference>
<dbReference type="PRINTS" id="PR00992">
    <property type="entry name" value="ALARACEMASE"/>
</dbReference>
<evidence type="ECO:0000256" key="3">
    <source>
        <dbReference type="ARBA" id="ARBA00023235"/>
    </source>
</evidence>
<comment type="pathway">
    <text evidence="4">Amino-acid biosynthesis; D-alanine biosynthesis; D-alanine from L-alanine: step 1/1.</text>
</comment>
<feature type="binding site" evidence="4 6">
    <location>
        <position position="317"/>
    </location>
    <ligand>
        <name>substrate</name>
    </ligand>
</feature>
<comment type="cofactor">
    <cofactor evidence="1 4 5">
        <name>pyridoxal 5'-phosphate</name>
        <dbReference type="ChEBI" id="CHEBI:597326"/>
    </cofactor>
</comment>
<evidence type="ECO:0000256" key="1">
    <source>
        <dbReference type="ARBA" id="ARBA00001933"/>
    </source>
</evidence>
<dbReference type="InterPro" id="IPR001608">
    <property type="entry name" value="Ala_racemase_N"/>
</dbReference>
<dbReference type="InterPro" id="IPR029066">
    <property type="entry name" value="PLP-binding_barrel"/>
</dbReference>
<dbReference type="UniPathway" id="UPA00042">
    <property type="reaction ID" value="UER00497"/>
</dbReference>
<comment type="function">
    <text evidence="4">Catalyzes the interconversion of L-alanine and D-alanine. May also act on other amino acids.</text>
</comment>
<protein>
    <recommendedName>
        <fullName evidence="4">Alanine racemase</fullName>
        <ecNumber evidence="4">5.1.1.1</ecNumber>
    </recommendedName>
</protein>
<evidence type="ECO:0000256" key="5">
    <source>
        <dbReference type="PIRSR" id="PIRSR600821-50"/>
    </source>
</evidence>
<keyword evidence="11" id="KW-1185">Reference proteome</keyword>
<evidence type="ECO:0000313" key="9">
    <source>
        <dbReference type="EMBL" id="SUA57843.1"/>
    </source>
</evidence>
<reference evidence="9 10" key="1">
    <citation type="submission" date="2018-06" db="EMBL/GenBank/DDBJ databases">
        <authorList>
            <consortium name="Pathogen Informatics"/>
            <person name="Doyle S."/>
        </authorList>
    </citation>
    <scope>NUCLEOTIDE SEQUENCE [LARGE SCALE GENOMIC DNA]</scope>
    <source>
        <strain evidence="9 10">NCTC11997</strain>
    </source>
</reference>
<dbReference type="EC" id="5.1.1.1" evidence="4"/>
<evidence type="ECO:0000256" key="2">
    <source>
        <dbReference type="ARBA" id="ARBA00022898"/>
    </source>
</evidence>
<comment type="similarity">
    <text evidence="4">Belongs to the alanine racemase family.</text>
</comment>
<dbReference type="GO" id="GO:0008784">
    <property type="term" value="F:alanine racemase activity"/>
    <property type="evidence" value="ECO:0007669"/>
    <property type="project" value="UniProtKB-UniRule"/>
</dbReference>
<organism evidence="9 10">
    <name type="scientific">Oligella ureolytica</name>
    <dbReference type="NCBI Taxonomy" id="90244"/>
    <lineage>
        <taxon>Bacteria</taxon>
        <taxon>Pseudomonadati</taxon>
        <taxon>Pseudomonadota</taxon>
        <taxon>Betaproteobacteria</taxon>
        <taxon>Burkholderiales</taxon>
        <taxon>Alcaligenaceae</taxon>
        <taxon>Oligella</taxon>
    </lineage>
</organism>
<gene>
    <name evidence="9" type="primary">dadX</name>
    <name evidence="8" type="synonym">alr</name>
    <name evidence="8" type="ORF">I6G29_12275</name>
    <name evidence="9" type="ORF">NCTC11997_02529</name>
</gene>
<dbReference type="OrthoDB" id="9813814at2"/>
<accession>A0A378XI61</accession>
<dbReference type="Proteomes" id="UP000254603">
    <property type="component" value="Unassembled WGS sequence"/>
</dbReference>
<evidence type="ECO:0000256" key="4">
    <source>
        <dbReference type="HAMAP-Rule" id="MF_01201"/>
    </source>
</evidence>
<keyword evidence="2 4" id="KW-0663">Pyridoxal phosphate</keyword>
<dbReference type="Gene3D" id="2.40.37.10">
    <property type="entry name" value="Lyase, Ornithine Decarboxylase, Chain A, domain 1"/>
    <property type="match status" value="1"/>
</dbReference>
<dbReference type="GO" id="GO:0005829">
    <property type="term" value="C:cytosol"/>
    <property type="evidence" value="ECO:0007669"/>
    <property type="project" value="TreeGrafter"/>
</dbReference>
<dbReference type="Gene3D" id="3.20.20.10">
    <property type="entry name" value="Alanine racemase"/>
    <property type="match status" value="1"/>
</dbReference>
<comment type="catalytic activity">
    <reaction evidence="4">
        <text>L-alanine = D-alanine</text>
        <dbReference type="Rhea" id="RHEA:20249"/>
        <dbReference type="ChEBI" id="CHEBI:57416"/>
        <dbReference type="ChEBI" id="CHEBI:57972"/>
        <dbReference type="EC" id="5.1.1.1"/>
    </reaction>
</comment>
<dbReference type="NCBIfam" id="TIGR00492">
    <property type="entry name" value="alr"/>
    <property type="match status" value="1"/>
</dbReference>
<dbReference type="STRING" id="1122619.GCA_000373745_00245"/>
<feature type="active site" description="Proton acceptor; specific for L-alanine" evidence="4">
    <location>
        <position position="269"/>
    </location>
</feature>
<evidence type="ECO:0000256" key="6">
    <source>
        <dbReference type="PIRSR" id="PIRSR600821-52"/>
    </source>
</evidence>
<evidence type="ECO:0000313" key="11">
    <source>
        <dbReference type="Proteomes" id="UP000594903"/>
    </source>
</evidence>
<feature type="active site" description="Proton acceptor; specific for D-alanine" evidence="4">
    <location>
        <position position="31"/>
    </location>
</feature>
<dbReference type="InterPro" id="IPR000821">
    <property type="entry name" value="Ala_racemase"/>
</dbReference>
<dbReference type="EMBL" id="CP065725">
    <property type="protein sequence ID" value="QPT41457.1"/>
    <property type="molecule type" value="Genomic_DNA"/>
</dbReference>
<sequence length="373" mass="40958">MAHNLQAVQRQLEKQVAATRFQQSKTIAIAKANAYGHSIEAAVRGFAAADGIGVIETEMLTRLRELDWHKELVLLEGFFEEADLEVLQATTATTAIHCQEQLDALQLLPEGANLKIMLKLNTGMNRLGFRPALLAQVLLQLERLKSQHKVAEVVMMMHFADADAPDRASVDHAWNEMRLVLRQFEVQLKQLGVVSLSVCNSAATLRYADELFLPNYQNIIRPGLCLYGASPMGNAEGQGALDFDLQPVMTLKAKIIAIQDVMANETVGYGSRFKATQKTRVAVVACGYADGYPRWAGALTPVVVNGKETHLVGRVSMDMMMINLNPVPDARVGDWVTLWGEGGPSIGRVTECAGVGSYETLCNLNQRVNKQII</sequence>
<proteinExistence type="inferred from homology"/>
<feature type="binding site" evidence="4 6">
    <location>
        <position position="126"/>
    </location>
    <ligand>
        <name>substrate</name>
    </ligand>
</feature>
<feature type="modified residue" description="N6-(pyridoxal phosphate)lysine" evidence="4 5">
    <location>
        <position position="31"/>
    </location>
</feature>
<dbReference type="SUPFAM" id="SSF50621">
    <property type="entry name" value="Alanine racemase C-terminal domain-like"/>
    <property type="match status" value="1"/>
</dbReference>
<dbReference type="Pfam" id="PF00842">
    <property type="entry name" value="Ala_racemase_C"/>
    <property type="match status" value="1"/>
</dbReference>
<dbReference type="InterPro" id="IPR009006">
    <property type="entry name" value="Ala_racemase/Decarboxylase_C"/>
</dbReference>
<dbReference type="PANTHER" id="PTHR30511:SF0">
    <property type="entry name" value="ALANINE RACEMASE, CATABOLIC-RELATED"/>
    <property type="match status" value="1"/>
</dbReference>
<dbReference type="AlphaFoldDB" id="A0A378XI61"/>
<dbReference type="SUPFAM" id="SSF51419">
    <property type="entry name" value="PLP-binding barrel"/>
    <property type="match status" value="1"/>
</dbReference>
<dbReference type="Pfam" id="PF01168">
    <property type="entry name" value="Ala_racemase_N"/>
    <property type="match status" value="1"/>
</dbReference>
<reference evidence="8 11" key="2">
    <citation type="submission" date="2020-12" db="EMBL/GenBank/DDBJ databases">
        <title>FDA dAtabase for Regulatory Grade micrObial Sequences (FDA-ARGOS): Supporting development and validation of Infectious Disease Dx tests.</title>
        <authorList>
            <person name="Sproer C."/>
            <person name="Gronow S."/>
            <person name="Severitt S."/>
            <person name="Schroder I."/>
            <person name="Tallon L."/>
            <person name="Sadzewicz L."/>
            <person name="Zhao X."/>
            <person name="Boylan J."/>
            <person name="Ott S."/>
            <person name="Bowen H."/>
            <person name="Vavikolanu K."/>
            <person name="Mehta A."/>
            <person name="Aluvathingal J."/>
            <person name="Nadendla S."/>
            <person name="Lowell S."/>
            <person name="Myers T."/>
            <person name="Yan Y."/>
            <person name="Sichtig H."/>
        </authorList>
    </citation>
    <scope>NUCLEOTIDE SEQUENCE [LARGE SCALE GENOMIC DNA]</scope>
    <source>
        <strain evidence="8 11">FDAARGOS_872</strain>
    </source>
</reference>
<evidence type="ECO:0000259" key="7">
    <source>
        <dbReference type="SMART" id="SM01005"/>
    </source>
</evidence>
<keyword evidence="3 4" id="KW-0413">Isomerase</keyword>
<feature type="domain" description="Alanine racemase C-terminal" evidence="7">
    <location>
        <begin position="248"/>
        <end position="373"/>
    </location>
</feature>
<evidence type="ECO:0000313" key="8">
    <source>
        <dbReference type="EMBL" id="QPT41457.1"/>
    </source>
</evidence>
<dbReference type="EMBL" id="UGSB01000001">
    <property type="protein sequence ID" value="SUA57843.1"/>
    <property type="molecule type" value="Genomic_DNA"/>
</dbReference>
<name>A0A378XI61_9BURK</name>
<dbReference type="HAMAP" id="MF_01201">
    <property type="entry name" value="Ala_racemase"/>
    <property type="match status" value="1"/>
</dbReference>
<dbReference type="InterPro" id="IPR011079">
    <property type="entry name" value="Ala_racemase_C"/>
</dbReference>
<dbReference type="Proteomes" id="UP000594903">
    <property type="component" value="Chromosome"/>
</dbReference>
<dbReference type="GO" id="GO:0030170">
    <property type="term" value="F:pyridoxal phosphate binding"/>
    <property type="evidence" value="ECO:0007669"/>
    <property type="project" value="UniProtKB-UniRule"/>
</dbReference>